<evidence type="ECO:0000313" key="14">
    <source>
        <dbReference type="Proteomes" id="UP000182444"/>
    </source>
</evidence>
<dbReference type="InterPro" id="IPR004841">
    <property type="entry name" value="AA-permease/SLC12A_dom"/>
</dbReference>
<evidence type="ECO:0000313" key="12">
    <source>
        <dbReference type="EMBL" id="AOW05221.1"/>
    </source>
</evidence>
<keyword evidence="5 10" id="KW-0812">Transmembrane</keyword>
<comment type="similarity">
    <text evidence="2">Belongs to the amino acid-polyamine-organocation (APC) superfamily. YAT (TC 2.A.3.10) family.</text>
</comment>
<proteinExistence type="inferred from homology"/>
<dbReference type="VEuPathDB" id="FungiDB:YALI1_E12893g"/>
<keyword evidence="8 10" id="KW-0472">Membrane</keyword>
<dbReference type="KEGG" id="yli:2912591"/>
<dbReference type="AlphaFoldDB" id="A0A1D8NHX2"/>
<feature type="transmembrane region" description="Helical" evidence="10">
    <location>
        <begin position="369"/>
        <end position="391"/>
    </location>
</feature>
<dbReference type="InterPro" id="IPR004762">
    <property type="entry name" value="Amino_acid_permease_fungi"/>
</dbReference>
<dbReference type="FunFam" id="1.20.1740.10:FF:000017">
    <property type="entry name" value="Amino acid permease"/>
    <property type="match status" value="1"/>
</dbReference>
<reference evidence="13 15" key="2">
    <citation type="submission" date="2018-07" db="EMBL/GenBank/DDBJ databases">
        <title>Draft Genome Assemblies for Five Robust Yarrowia lipolytica Strains Exhibiting High Lipid Production and Pentose Sugar Utilization and Sugar Alcohol Secretion from Undetoxified Lignocellulosic Biomass Hydrolysates.</title>
        <authorList>
            <consortium name="DOE Joint Genome Institute"/>
            <person name="Walker C."/>
            <person name="Ryu S."/>
            <person name="Na H."/>
            <person name="Zane M."/>
            <person name="LaButti K."/>
            <person name="Lipzen A."/>
            <person name="Haridas S."/>
            <person name="Barry K."/>
            <person name="Grigoriev I.V."/>
            <person name="Quarterman J."/>
            <person name="Slininger P."/>
            <person name="Dien B."/>
            <person name="Trinh C.T."/>
        </authorList>
    </citation>
    <scope>NUCLEOTIDE SEQUENCE [LARGE SCALE GENOMIC DNA]</scope>
    <source>
        <strain evidence="13 15">YB392</strain>
    </source>
</reference>
<feature type="transmembrane region" description="Helical" evidence="10">
    <location>
        <begin position="439"/>
        <end position="460"/>
    </location>
</feature>
<feature type="region of interest" description="Disordered" evidence="9">
    <location>
        <begin position="1"/>
        <end position="27"/>
    </location>
</feature>
<dbReference type="PIRSF" id="PIRSF006060">
    <property type="entry name" value="AA_transporter"/>
    <property type="match status" value="1"/>
</dbReference>
<evidence type="ECO:0000256" key="4">
    <source>
        <dbReference type="ARBA" id="ARBA00022475"/>
    </source>
</evidence>
<dbReference type="InterPro" id="IPR004840">
    <property type="entry name" value="Amino_acid_permease_CS"/>
</dbReference>
<evidence type="ECO:0000256" key="9">
    <source>
        <dbReference type="SAM" id="MobiDB-lite"/>
    </source>
</evidence>
<feature type="domain" description="Amino acid permease/ SLC12A" evidence="11">
    <location>
        <begin position="80"/>
        <end position="545"/>
    </location>
</feature>
<dbReference type="OrthoDB" id="3900342at2759"/>
<reference evidence="12 14" key="1">
    <citation type="journal article" date="2016" name="PLoS ONE">
        <title>Sequence Assembly of Yarrowia lipolytica Strain W29/CLIB89 Shows Transposable Element Diversity.</title>
        <authorList>
            <person name="Magnan C."/>
            <person name="Yu J."/>
            <person name="Chang I."/>
            <person name="Jahn E."/>
            <person name="Kanomata Y."/>
            <person name="Wu J."/>
            <person name="Zeller M."/>
            <person name="Oakes M."/>
            <person name="Baldi P."/>
            <person name="Sandmeyer S."/>
        </authorList>
    </citation>
    <scope>NUCLEOTIDE SEQUENCE [LARGE SCALE GENOMIC DNA]</scope>
    <source>
        <strain evidence="12">CLIB89</strain>
        <strain evidence="14">CLIB89(W29)</strain>
    </source>
</reference>
<keyword evidence="6" id="KW-0029">Amino-acid transport</keyword>
<comment type="subcellular location">
    <subcellularLocation>
        <location evidence="1">Cell membrane</location>
        <topology evidence="1">Multi-pass membrane protein</topology>
    </subcellularLocation>
</comment>
<feature type="transmembrane region" description="Helical" evidence="10">
    <location>
        <begin position="522"/>
        <end position="542"/>
    </location>
</feature>
<dbReference type="OMA" id="HIRFRAC"/>
<feature type="transmembrane region" description="Helical" evidence="10">
    <location>
        <begin position="311"/>
        <end position="332"/>
    </location>
</feature>
<dbReference type="Proteomes" id="UP000256601">
    <property type="component" value="Unassembled WGS sequence"/>
</dbReference>
<evidence type="ECO:0000256" key="7">
    <source>
        <dbReference type="ARBA" id="ARBA00022989"/>
    </source>
</evidence>
<sequence length="593" mass="64478">MSERKSFTENVESDNSVGEIHEVKAEGPPDTSHLSYWGRFKHGFGPADVAHLDLEGLTPMEITALKTANAPLQRNLKGRHLQMIAIGGSIGTGLFVGSGSTLANGGPAALLIAYGVIGIMLLLTMHALGELAVCFPVSGGFCTYFTRFLDPGWGFAMSWNYIMGWFVILPLELVAASMTVNFWNEMNGTHINAAAWVSIFWIIICAINLFGVKGYGEAEFVFSIIKVAAIVGFILFGIVMAAGGGPKGGAFHEYQGGKLWQHPGAFAHGFKGVCSVFVTAAFAFAGTELCGLAAAETENPRVMLPKATKQVFWRICLFYLVSLTIVGLLVPWNNDQLLNGSSSADAAASPFVIAIRVAGVKGLPSVMNVVIMISVLSVGNAAVYGFSRTIAAMGESGQAPKIFAYIDREGRPIFGILVVLAFGLFSFIAAAGAETRNEVFNWLLALSGLSSVFIWGSICAAHIRFRMALKYRGRGTDELSFVAGFGVWGSVIGVVLNCLVLMAQFWIALYPLGVKTPNASDFFQAYLAAPVILGFWIFWKIWKRDGLFLLLKDLDIDTGRREPDLERVKAEMAEERYALSQKNFMYRLYNFWC</sequence>
<feature type="transmembrane region" description="Helical" evidence="10">
    <location>
        <begin position="412"/>
        <end position="433"/>
    </location>
</feature>
<dbReference type="Gene3D" id="1.20.1740.10">
    <property type="entry name" value="Amino acid/polyamine transporter I"/>
    <property type="match status" value="1"/>
</dbReference>
<dbReference type="PANTHER" id="PTHR43341">
    <property type="entry name" value="AMINO ACID PERMEASE"/>
    <property type="match status" value="1"/>
</dbReference>
<keyword evidence="3" id="KW-0813">Transport</keyword>
<evidence type="ECO:0000313" key="13">
    <source>
        <dbReference type="EMBL" id="RDW25269.1"/>
    </source>
</evidence>
<dbReference type="GO" id="GO:0015171">
    <property type="term" value="F:amino acid transmembrane transporter activity"/>
    <property type="evidence" value="ECO:0007669"/>
    <property type="project" value="TreeGrafter"/>
</dbReference>
<evidence type="ECO:0000256" key="8">
    <source>
        <dbReference type="ARBA" id="ARBA00023136"/>
    </source>
</evidence>
<evidence type="ECO:0000256" key="5">
    <source>
        <dbReference type="ARBA" id="ARBA00022692"/>
    </source>
</evidence>
<dbReference type="EMBL" id="CP017557">
    <property type="protein sequence ID" value="AOW05221.1"/>
    <property type="molecule type" value="Genomic_DNA"/>
</dbReference>
<dbReference type="eggNOG" id="KOG1286">
    <property type="taxonomic scope" value="Eukaryota"/>
</dbReference>
<name>A0A1D8NHX2_YARLL</name>
<feature type="transmembrane region" description="Helical" evidence="10">
    <location>
        <begin position="105"/>
        <end position="124"/>
    </location>
</feature>
<organism evidence="12 14">
    <name type="scientific">Yarrowia lipolytica</name>
    <name type="common">Candida lipolytica</name>
    <dbReference type="NCBI Taxonomy" id="4952"/>
    <lineage>
        <taxon>Eukaryota</taxon>
        <taxon>Fungi</taxon>
        <taxon>Dikarya</taxon>
        <taxon>Ascomycota</taxon>
        <taxon>Saccharomycotina</taxon>
        <taxon>Dipodascomycetes</taxon>
        <taxon>Dipodascales</taxon>
        <taxon>Dipodascales incertae sedis</taxon>
        <taxon>Yarrowia</taxon>
    </lineage>
</organism>
<accession>A0A1D8NHX2</accession>
<keyword evidence="7 10" id="KW-1133">Transmembrane helix</keyword>
<evidence type="ECO:0000313" key="15">
    <source>
        <dbReference type="Proteomes" id="UP000256601"/>
    </source>
</evidence>
<dbReference type="NCBIfam" id="TIGR00913">
    <property type="entry name" value="2A0310"/>
    <property type="match status" value="1"/>
</dbReference>
<dbReference type="Proteomes" id="UP000182444">
    <property type="component" value="Chromosome 1E"/>
</dbReference>
<dbReference type="VEuPathDB" id="FungiDB:YALI0_E10219g"/>
<feature type="transmembrane region" description="Helical" evidence="10">
    <location>
        <begin position="81"/>
        <end position="99"/>
    </location>
</feature>
<gene>
    <name evidence="13" type="ORF">B0I71DRAFT_120034</name>
    <name evidence="12" type="ORF">YALI1_E12893g</name>
</gene>
<protein>
    <submittedName>
        <fullName evidence="13">Amino acid permease-domain-containing protein</fullName>
    </submittedName>
</protein>
<evidence type="ECO:0000256" key="10">
    <source>
        <dbReference type="SAM" id="Phobius"/>
    </source>
</evidence>
<dbReference type="EMBL" id="KZ859007">
    <property type="protein sequence ID" value="RDW25269.1"/>
    <property type="molecule type" value="Genomic_DNA"/>
</dbReference>
<keyword evidence="4" id="KW-1003">Cell membrane</keyword>
<feature type="transmembrane region" description="Helical" evidence="10">
    <location>
        <begin position="195"/>
        <end position="214"/>
    </location>
</feature>
<dbReference type="RefSeq" id="XP_503770.1">
    <property type="nucleotide sequence ID" value="XM_503770.1"/>
</dbReference>
<evidence type="ECO:0000256" key="3">
    <source>
        <dbReference type="ARBA" id="ARBA00022448"/>
    </source>
</evidence>
<dbReference type="InterPro" id="IPR050524">
    <property type="entry name" value="APC_YAT"/>
</dbReference>
<evidence type="ECO:0000256" key="2">
    <source>
        <dbReference type="ARBA" id="ARBA00006983"/>
    </source>
</evidence>
<evidence type="ECO:0000256" key="1">
    <source>
        <dbReference type="ARBA" id="ARBA00004651"/>
    </source>
</evidence>
<evidence type="ECO:0000256" key="6">
    <source>
        <dbReference type="ARBA" id="ARBA00022970"/>
    </source>
</evidence>
<feature type="transmembrane region" description="Helical" evidence="10">
    <location>
        <begin position="161"/>
        <end position="183"/>
    </location>
</feature>
<dbReference type="GeneID" id="2912591"/>
<feature type="transmembrane region" description="Helical" evidence="10">
    <location>
        <begin position="481"/>
        <end position="510"/>
    </location>
</feature>
<dbReference type="Pfam" id="PF00324">
    <property type="entry name" value="AA_permease"/>
    <property type="match status" value="1"/>
</dbReference>
<dbReference type="PANTHER" id="PTHR43341:SF1">
    <property type="entry name" value="GENERAL AMINO-ACID PERMEASE GAP1"/>
    <property type="match status" value="1"/>
</dbReference>
<dbReference type="PROSITE" id="PS00218">
    <property type="entry name" value="AMINO_ACID_PERMEASE_1"/>
    <property type="match status" value="1"/>
</dbReference>
<evidence type="ECO:0000259" key="11">
    <source>
        <dbReference type="Pfam" id="PF00324"/>
    </source>
</evidence>
<feature type="transmembrane region" description="Helical" evidence="10">
    <location>
        <begin position="220"/>
        <end position="242"/>
    </location>
</feature>
<dbReference type="GO" id="GO:0005886">
    <property type="term" value="C:plasma membrane"/>
    <property type="evidence" value="ECO:0007669"/>
    <property type="project" value="UniProtKB-SubCell"/>
</dbReference>